<evidence type="ECO:0000256" key="1">
    <source>
        <dbReference type="SAM" id="Phobius"/>
    </source>
</evidence>
<organism evidence="2 3">
    <name type="scientific">Nocardiopsis composta</name>
    <dbReference type="NCBI Taxonomy" id="157465"/>
    <lineage>
        <taxon>Bacteria</taxon>
        <taxon>Bacillati</taxon>
        <taxon>Actinomycetota</taxon>
        <taxon>Actinomycetes</taxon>
        <taxon>Streptosporangiales</taxon>
        <taxon>Nocardiopsidaceae</taxon>
        <taxon>Nocardiopsis</taxon>
    </lineage>
</organism>
<protein>
    <submittedName>
        <fullName evidence="2">Uncharacterized protein</fullName>
    </submittedName>
</protein>
<dbReference type="AlphaFoldDB" id="A0A7W8QT72"/>
<comment type="caution">
    <text evidence="2">The sequence shown here is derived from an EMBL/GenBank/DDBJ whole genome shotgun (WGS) entry which is preliminary data.</text>
</comment>
<keyword evidence="3" id="KW-1185">Reference proteome</keyword>
<proteinExistence type="predicted"/>
<keyword evidence="1" id="KW-1133">Transmembrane helix</keyword>
<dbReference type="EMBL" id="JACHDB010000002">
    <property type="protein sequence ID" value="MBB5436084.1"/>
    <property type="molecule type" value="Genomic_DNA"/>
</dbReference>
<accession>A0A7W8QT72</accession>
<dbReference type="RefSeq" id="WP_184399360.1">
    <property type="nucleotide sequence ID" value="NZ_BAAAJD010000116.1"/>
</dbReference>
<reference evidence="2 3" key="1">
    <citation type="submission" date="2020-08" db="EMBL/GenBank/DDBJ databases">
        <title>Sequencing the genomes of 1000 actinobacteria strains.</title>
        <authorList>
            <person name="Klenk H.-P."/>
        </authorList>
    </citation>
    <scope>NUCLEOTIDE SEQUENCE [LARGE SCALE GENOMIC DNA]</scope>
    <source>
        <strain evidence="2 3">DSM 44551</strain>
    </source>
</reference>
<name>A0A7W8QT72_9ACTN</name>
<keyword evidence="1" id="KW-0812">Transmembrane</keyword>
<gene>
    <name evidence="2" type="ORF">HDA36_006232</name>
</gene>
<keyword evidence="1" id="KW-0472">Membrane</keyword>
<feature type="transmembrane region" description="Helical" evidence="1">
    <location>
        <begin position="232"/>
        <end position="255"/>
    </location>
</feature>
<evidence type="ECO:0000313" key="2">
    <source>
        <dbReference type="EMBL" id="MBB5436084.1"/>
    </source>
</evidence>
<evidence type="ECO:0000313" key="3">
    <source>
        <dbReference type="Proteomes" id="UP000572635"/>
    </source>
</evidence>
<sequence length="258" mass="26933">MFVLIIVGLLGLVLLLRAAGLDAAIERREESEVLGVAEALAGGPARPGAPVTLRGRLAPGPAGVLEGPASQEACVWWQVAARLLRNGGGVPDFPERTASEESFRLTDDAGEASVLVALGTEGLHGTVTAWYCEEKQYGFSDYPDIPVARRVRARCPALAELLTGRQAPAIEFAEYRLEPGDRADVTGFLSTDAETGEPVLRGGTANAPDALLVTVGDPAGHSRRLRRRRLTLAASGTSLALFGFGLLLLGPLGAAMGG</sequence>
<dbReference type="Proteomes" id="UP000572635">
    <property type="component" value="Unassembled WGS sequence"/>
</dbReference>